<organism evidence="1">
    <name type="scientific">Rhizophora mucronata</name>
    <name type="common">Asiatic mangrove</name>
    <dbReference type="NCBI Taxonomy" id="61149"/>
    <lineage>
        <taxon>Eukaryota</taxon>
        <taxon>Viridiplantae</taxon>
        <taxon>Streptophyta</taxon>
        <taxon>Embryophyta</taxon>
        <taxon>Tracheophyta</taxon>
        <taxon>Spermatophyta</taxon>
        <taxon>Magnoliopsida</taxon>
        <taxon>eudicotyledons</taxon>
        <taxon>Gunneridae</taxon>
        <taxon>Pentapetalae</taxon>
        <taxon>rosids</taxon>
        <taxon>fabids</taxon>
        <taxon>Malpighiales</taxon>
        <taxon>Rhizophoraceae</taxon>
        <taxon>Rhizophora</taxon>
    </lineage>
</organism>
<evidence type="ECO:0000313" key="1">
    <source>
        <dbReference type="EMBL" id="MBW88715.1"/>
    </source>
</evidence>
<proteinExistence type="predicted"/>
<sequence length="13" mass="1540">MFGCTLFFYLQVA</sequence>
<protein>
    <submittedName>
        <fullName evidence="1">Uncharacterized protein</fullName>
    </submittedName>
</protein>
<name>A0A2P2J5H2_RHIMU</name>
<dbReference type="EMBL" id="GGEC01008232">
    <property type="protein sequence ID" value="MBW88715.1"/>
    <property type="molecule type" value="Transcribed_RNA"/>
</dbReference>
<accession>A0A2P2J5H2</accession>
<reference evidence="1" key="1">
    <citation type="submission" date="2018-02" db="EMBL/GenBank/DDBJ databases">
        <title>Rhizophora mucronata_Transcriptome.</title>
        <authorList>
            <person name="Meera S.P."/>
            <person name="Sreeshan A."/>
            <person name="Augustine A."/>
        </authorList>
    </citation>
    <scope>NUCLEOTIDE SEQUENCE</scope>
    <source>
        <tissue evidence="1">Leaf</tissue>
    </source>
</reference>